<protein>
    <submittedName>
        <fullName evidence="2">Putative nucleic acid-binding Zn-ribbon protein</fullName>
    </submittedName>
</protein>
<sequence length="109" mass="12170">MPKQETLMVTCIGCNHVSQIPVENLLDYSCITCGKSSLQIKETEQEALVNELDEASNEMDSVIGNVANGRMDSEMASDWLEHESSQIVETLDKAREFLEESDDMDLRGV</sequence>
<proteinExistence type="predicted"/>
<reference evidence="2 3" key="1">
    <citation type="submission" date="2020-08" db="EMBL/GenBank/DDBJ databases">
        <title>Genomic Encyclopedia of Type Strains, Phase III (KMG-III): the genomes of soil and plant-associated and newly described type strains.</title>
        <authorList>
            <person name="Whitman W."/>
        </authorList>
    </citation>
    <scope>NUCLEOTIDE SEQUENCE [LARGE SCALE GENOMIC DNA]</scope>
    <source>
        <strain evidence="2 3">CECT 8234</strain>
    </source>
</reference>
<keyword evidence="1" id="KW-0175">Coiled coil</keyword>
<comment type="caution">
    <text evidence="2">The sequence shown here is derived from an EMBL/GenBank/DDBJ whole genome shotgun (WGS) entry which is preliminary data.</text>
</comment>
<dbReference type="EMBL" id="JACHXW010000024">
    <property type="protein sequence ID" value="MBB3155411.1"/>
    <property type="molecule type" value="Genomic_DNA"/>
</dbReference>
<gene>
    <name evidence="2" type="ORF">FHS16_005519</name>
</gene>
<dbReference type="Proteomes" id="UP000518605">
    <property type="component" value="Unassembled WGS sequence"/>
</dbReference>
<keyword evidence="3" id="KW-1185">Reference proteome</keyword>
<dbReference type="RefSeq" id="WP_183570062.1">
    <property type="nucleotide sequence ID" value="NZ_CBCSLB010000023.1"/>
</dbReference>
<dbReference type="AlphaFoldDB" id="A0A7W5GD00"/>
<feature type="coiled-coil region" evidence="1">
    <location>
        <begin position="38"/>
        <end position="65"/>
    </location>
</feature>
<organism evidence="2 3">
    <name type="scientific">Paenibacillus endophyticus</name>
    <dbReference type="NCBI Taxonomy" id="1294268"/>
    <lineage>
        <taxon>Bacteria</taxon>
        <taxon>Bacillati</taxon>
        <taxon>Bacillota</taxon>
        <taxon>Bacilli</taxon>
        <taxon>Bacillales</taxon>
        <taxon>Paenibacillaceae</taxon>
        <taxon>Paenibacillus</taxon>
    </lineage>
</organism>
<name>A0A7W5GD00_9BACL</name>
<accession>A0A7W5GD00</accession>
<evidence type="ECO:0000313" key="2">
    <source>
        <dbReference type="EMBL" id="MBB3155411.1"/>
    </source>
</evidence>
<evidence type="ECO:0000313" key="3">
    <source>
        <dbReference type="Proteomes" id="UP000518605"/>
    </source>
</evidence>
<evidence type="ECO:0000256" key="1">
    <source>
        <dbReference type="SAM" id="Coils"/>
    </source>
</evidence>